<gene>
    <name evidence="1" type="ORF">E2C01_067000</name>
</gene>
<evidence type="ECO:0000313" key="1">
    <source>
        <dbReference type="EMBL" id="MPC72688.1"/>
    </source>
</evidence>
<sequence>MLEARDCFKSIPCSYAPAQTPSPGTQRNPPACSHCLPPSTPGLASPRLASPTRCSHILIS</sequence>
<protein>
    <submittedName>
        <fullName evidence="1">Uncharacterized protein</fullName>
    </submittedName>
</protein>
<name>A0A5B7HVF2_PORTR</name>
<evidence type="ECO:0000313" key="2">
    <source>
        <dbReference type="Proteomes" id="UP000324222"/>
    </source>
</evidence>
<proteinExistence type="predicted"/>
<keyword evidence="2" id="KW-1185">Reference proteome</keyword>
<dbReference type="EMBL" id="VSRR010035217">
    <property type="protein sequence ID" value="MPC72688.1"/>
    <property type="molecule type" value="Genomic_DNA"/>
</dbReference>
<organism evidence="1 2">
    <name type="scientific">Portunus trituberculatus</name>
    <name type="common">Swimming crab</name>
    <name type="synonym">Neptunus trituberculatus</name>
    <dbReference type="NCBI Taxonomy" id="210409"/>
    <lineage>
        <taxon>Eukaryota</taxon>
        <taxon>Metazoa</taxon>
        <taxon>Ecdysozoa</taxon>
        <taxon>Arthropoda</taxon>
        <taxon>Crustacea</taxon>
        <taxon>Multicrustacea</taxon>
        <taxon>Malacostraca</taxon>
        <taxon>Eumalacostraca</taxon>
        <taxon>Eucarida</taxon>
        <taxon>Decapoda</taxon>
        <taxon>Pleocyemata</taxon>
        <taxon>Brachyura</taxon>
        <taxon>Eubrachyura</taxon>
        <taxon>Portunoidea</taxon>
        <taxon>Portunidae</taxon>
        <taxon>Portuninae</taxon>
        <taxon>Portunus</taxon>
    </lineage>
</organism>
<dbReference type="Proteomes" id="UP000324222">
    <property type="component" value="Unassembled WGS sequence"/>
</dbReference>
<reference evidence="1 2" key="1">
    <citation type="submission" date="2019-05" db="EMBL/GenBank/DDBJ databases">
        <title>Another draft genome of Portunus trituberculatus and its Hox gene families provides insights of decapod evolution.</title>
        <authorList>
            <person name="Jeong J.-H."/>
            <person name="Song I."/>
            <person name="Kim S."/>
            <person name="Choi T."/>
            <person name="Kim D."/>
            <person name="Ryu S."/>
            <person name="Kim W."/>
        </authorList>
    </citation>
    <scope>NUCLEOTIDE SEQUENCE [LARGE SCALE GENOMIC DNA]</scope>
    <source>
        <tissue evidence="1">Muscle</tissue>
    </source>
</reference>
<accession>A0A5B7HVF2</accession>
<comment type="caution">
    <text evidence="1">The sequence shown here is derived from an EMBL/GenBank/DDBJ whole genome shotgun (WGS) entry which is preliminary data.</text>
</comment>
<dbReference type="AlphaFoldDB" id="A0A5B7HVF2"/>